<evidence type="ECO:0000313" key="6">
    <source>
        <dbReference type="EMBL" id="TBC04355.1"/>
    </source>
</evidence>
<evidence type="ECO:0000256" key="4">
    <source>
        <dbReference type="ARBA" id="ARBA00023163"/>
    </source>
</evidence>
<protein>
    <submittedName>
        <fullName evidence="6">Sugar-binding transcriptional regulator</fullName>
    </submittedName>
</protein>
<dbReference type="GO" id="GO:0030246">
    <property type="term" value="F:carbohydrate binding"/>
    <property type="evidence" value="ECO:0007669"/>
    <property type="project" value="InterPro"/>
</dbReference>
<dbReference type="InterPro" id="IPR036388">
    <property type="entry name" value="WH-like_DNA-bd_sf"/>
</dbReference>
<accession>A0AB38HSQ9</accession>
<dbReference type="RefSeq" id="WP_130704263.1">
    <property type="nucleotide sequence ID" value="NZ_SIMK01000004.1"/>
</dbReference>
<dbReference type="GO" id="GO:0003677">
    <property type="term" value="F:DNA binding"/>
    <property type="evidence" value="ECO:0007669"/>
    <property type="project" value="UniProtKB-KW"/>
</dbReference>
<reference evidence="6 7" key="1">
    <citation type="submission" date="2019-02" db="EMBL/GenBank/DDBJ databases">
        <title>The genomic architecture of introgression among sibling species of bacteria.</title>
        <authorList>
            <person name="Cavassim M.I.A."/>
            <person name="Moeskjaer S."/>
            <person name="Moslemi C."/>
            <person name="Fields B."/>
            <person name="Bachmann A."/>
            <person name="Vilhjalmsson B."/>
            <person name="Schierup M.H."/>
            <person name="Young J.P.W."/>
            <person name="Andersen S.U."/>
        </authorList>
    </citation>
    <scope>NUCLEOTIDE SEQUENCE [LARGE SCALE GENOMIC DNA]</scope>
    <source>
        <strain evidence="6 7">SM92</strain>
        <plasmid evidence="6">pSM92_Rh03</plasmid>
    </source>
</reference>
<dbReference type="PANTHER" id="PTHR34294">
    <property type="entry name" value="TRANSCRIPTIONAL REGULATOR-RELATED"/>
    <property type="match status" value="1"/>
</dbReference>
<keyword evidence="3" id="KW-0238">DNA-binding</keyword>
<dbReference type="SUPFAM" id="SSF88659">
    <property type="entry name" value="Sigma3 and sigma4 domains of RNA polymerase sigma factors"/>
    <property type="match status" value="1"/>
</dbReference>
<evidence type="ECO:0000256" key="3">
    <source>
        <dbReference type="ARBA" id="ARBA00023125"/>
    </source>
</evidence>
<evidence type="ECO:0000313" key="7">
    <source>
        <dbReference type="Proteomes" id="UP000294215"/>
    </source>
</evidence>
<name>A0AB38HSQ9_9HYPH</name>
<feature type="domain" description="Sugar-binding" evidence="5">
    <location>
        <begin position="68"/>
        <end position="320"/>
    </location>
</feature>
<dbReference type="InterPro" id="IPR013324">
    <property type="entry name" value="RNA_pol_sigma_r3/r4-like"/>
</dbReference>
<dbReference type="Pfam" id="PF04198">
    <property type="entry name" value="Sugar-bind"/>
    <property type="match status" value="1"/>
</dbReference>
<dbReference type="Gene3D" id="1.10.10.10">
    <property type="entry name" value="Winged helix-like DNA-binding domain superfamily/Winged helix DNA-binding domain"/>
    <property type="match status" value="1"/>
</dbReference>
<dbReference type="InterPro" id="IPR037171">
    <property type="entry name" value="NagB/RpiA_transferase-like"/>
</dbReference>
<comment type="caution">
    <text evidence="6">The sequence shown here is derived from an EMBL/GenBank/DDBJ whole genome shotgun (WGS) entry which is preliminary data.</text>
</comment>
<dbReference type="PANTHER" id="PTHR34294:SF1">
    <property type="entry name" value="TRANSCRIPTIONAL REGULATOR LSRR"/>
    <property type="match status" value="1"/>
</dbReference>
<dbReference type="InterPro" id="IPR051054">
    <property type="entry name" value="SorC_transcr_regulators"/>
</dbReference>
<dbReference type="EMBL" id="SIMR01000004">
    <property type="protein sequence ID" value="TBC04355.1"/>
    <property type="molecule type" value="Genomic_DNA"/>
</dbReference>
<dbReference type="Gene3D" id="3.40.50.1360">
    <property type="match status" value="1"/>
</dbReference>
<gene>
    <name evidence="6" type="ORF">ELH40_33185</name>
</gene>
<dbReference type="InterPro" id="IPR007324">
    <property type="entry name" value="Sugar-bd_dom_put"/>
</dbReference>
<evidence type="ECO:0000259" key="5">
    <source>
        <dbReference type="Pfam" id="PF04198"/>
    </source>
</evidence>
<keyword evidence="4" id="KW-0804">Transcription</keyword>
<geneLocation type="plasmid" evidence="6">
    <name>pSM92_Rh03</name>
</geneLocation>
<proteinExistence type="inferred from homology"/>
<keyword evidence="2" id="KW-0805">Transcription regulation</keyword>
<dbReference type="AlphaFoldDB" id="A0AB38HSQ9"/>
<comment type="similarity">
    <text evidence="1">Belongs to the SorC transcriptional regulatory family.</text>
</comment>
<evidence type="ECO:0000256" key="2">
    <source>
        <dbReference type="ARBA" id="ARBA00023015"/>
    </source>
</evidence>
<sequence length="341" mass="36811">MTQNRNAPFAPVALSDEQMQVRVVWLYYMEGRTQGEIAEALSTNRLRVNKIIAEARRSGLVTITLNSRLTSCVALEQQLAAEFSLARAIIVPTPEDEDLIPVLLGQAAADYLVQLLNSGNLRGIGVGWGATLREMVRHTPSQRRPDICVNSVMGGLTHGIEINTFDIASDLARQLNAECSYLAAPIYAGSPASREAIVRQDVFEAAFRQIEANDVIVLSIGDMTERSLLMRYGLPSNVSIEELVEAGACGDVLGQFIGSTGRPIEHPINRCAIAPEFEVLRAIPNVVFASGGLNKVHAIAAVLLSGLGNVLICDEATARQAQRIAIDLRTRGGVIEPSIES</sequence>
<dbReference type="Proteomes" id="UP000294215">
    <property type="component" value="Unassembled WGS sequence"/>
</dbReference>
<keyword evidence="6" id="KW-0614">Plasmid</keyword>
<organism evidence="6 7">
    <name type="scientific">Rhizobium ruizarguesonis</name>
    <dbReference type="NCBI Taxonomy" id="2081791"/>
    <lineage>
        <taxon>Bacteria</taxon>
        <taxon>Pseudomonadati</taxon>
        <taxon>Pseudomonadota</taxon>
        <taxon>Alphaproteobacteria</taxon>
        <taxon>Hyphomicrobiales</taxon>
        <taxon>Rhizobiaceae</taxon>
        <taxon>Rhizobium/Agrobacterium group</taxon>
        <taxon>Rhizobium</taxon>
    </lineage>
</organism>
<evidence type="ECO:0000256" key="1">
    <source>
        <dbReference type="ARBA" id="ARBA00010466"/>
    </source>
</evidence>
<dbReference type="SUPFAM" id="SSF100950">
    <property type="entry name" value="NagB/RpiA/CoA transferase-like"/>
    <property type="match status" value="1"/>
</dbReference>